<evidence type="ECO:0000256" key="2">
    <source>
        <dbReference type="SAM" id="Phobius"/>
    </source>
</evidence>
<dbReference type="Gene3D" id="2.40.50.100">
    <property type="match status" value="1"/>
</dbReference>
<protein>
    <submittedName>
        <fullName evidence="6">Efflux RND transporter periplasmic adaptor subunit</fullName>
    </submittedName>
</protein>
<evidence type="ECO:0000259" key="4">
    <source>
        <dbReference type="Pfam" id="PF25973"/>
    </source>
</evidence>
<dbReference type="NCBIfam" id="TIGR01730">
    <property type="entry name" value="RND_mfp"/>
    <property type="match status" value="1"/>
</dbReference>
<reference evidence="6 7" key="1">
    <citation type="journal article" date="2023" name="ISME J.">
        <title>Cultivation and genomic characterization of novel and ubiquitous marine nitrite-oxidizing bacteria from the Nitrospirales.</title>
        <authorList>
            <person name="Mueller A.J."/>
            <person name="Daebeler A."/>
            <person name="Herbold C.W."/>
            <person name="Kirkegaard R.H."/>
            <person name="Daims H."/>
        </authorList>
    </citation>
    <scope>NUCLEOTIDE SEQUENCE [LARGE SCALE GENOMIC DNA]</scope>
    <source>
        <strain evidence="6 7">EB</strain>
    </source>
</reference>
<dbReference type="Gene3D" id="2.40.420.20">
    <property type="match status" value="1"/>
</dbReference>
<accession>A0ABU3KB82</accession>
<evidence type="ECO:0000259" key="3">
    <source>
        <dbReference type="Pfam" id="PF25954"/>
    </source>
</evidence>
<dbReference type="InterPro" id="IPR006143">
    <property type="entry name" value="RND_pump_MFP"/>
</dbReference>
<feature type="domain" description="YknX-like C-terminal permuted SH3-like" evidence="5">
    <location>
        <begin position="309"/>
        <end position="377"/>
    </location>
</feature>
<evidence type="ECO:0000313" key="7">
    <source>
        <dbReference type="Proteomes" id="UP001250932"/>
    </source>
</evidence>
<organism evidence="6 7">
    <name type="scientific">Candidatus Nitronereus thalassa</name>
    <dbReference type="NCBI Taxonomy" id="3020898"/>
    <lineage>
        <taxon>Bacteria</taxon>
        <taxon>Pseudomonadati</taxon>
        <taxon>Nitrospirota</taxon>
        <taxon>Nitrospiria</taxon>
        <taxon>Nitrospirales</taxon>
        <taxon>Nitrospiraceae</taxon>
        <taxon>Candidatus Nitronereus</taxon>
    </lineage>
</organism>
<dbReference type="InterPro" id="IPR058647">
    <property type="entry name" value="BSH_CzcB-like"/>
</dbReference>
<keyword evidence="2" id="KW-0812">Transmembrane</keyword>
<dbReference type="Pfam" id="PF25989">
    <property type="entry name" value="YknX_C"/>
    <property type="match status" value="1"/>
</dbReference>
<comment type="similarity">
    <text evidence="1">Belongs to the membrane fusion protein (MFP) (TC 8.A.1) family.</text>
</comment>
<feature type="domain" description="CusB-like beta-barrel" evidence="3">
    <location>
        <begin position="228"/>
        <end position="301"/>
    </location>
</feature>
<dbReference type="InterPro" id="IPR058637">
    <property type="entry name" value="YknX-like_C"/>
</dbReference>
<name>A0ABU3KB82_9BACT</name>
<dbReference type="Gene3D" id="2.40.30.170">
    <property type="match status" value="1"/>
</dbReference>
<evidence type="ECO:0000259" key="5">
    <source>
        <dbReference type="Pfam" id="PF25989"/>
    </source>
</evidence>
<dbReference type="InterPro" id="IPR058792">
    <property type="entry name" value="Beta-barrel_RND_2"/>
</dbReference>
<feature type="domain" description="CzcB-like barrel-sandwich hybrid" evidence="4">
    <location>
        <begin position="93"/>
        <end position="222"/>
    </location>
</feature>
<evidence type="ECO:0000313" key="6">
    <source>
        <dbReference type="EMBL" id="MDT7043683.1"/>
    </source>
</evidence>
<sequence>MNIKSRFENIRESIQFREQNDWWIKGRKIVVTGVLLFLIYYSATSVAAYLSAPRLDMTMSPLAGAVAVAIVTAEKQKIVSTVTYTGTVIPKSVVKVVPRIEGWLEEIHVDVGDVVEEGQLLIKLDDEELSAKFAEQQAHRIFTEREHQRDARLVKEGAISQSEADRSWMMFDEARAKEQRIKTLLSYTEVISPIDGLVTNRVKLINLGELVNPNTHLLDLADTRQMRVQVKVGEKDLPHIQVGTTTTVRFPSLPVPHDSIEAKVSAVFPQLDPRTRTSTVEIMVENPKGLLRADMYAIVDLVLEHKSDALTIPRQAILRIEGETVVFTTDTVVAMKQPVMLGMSSRDLVEVVEGINEGDMVITKGSRGLTDFQEVAVVSGF</sequence>
<gene>
    <name evidence="6" type="ORF">PPG34_15115</name>
</gene>
<dbReference type="EMBL" id="JAQOUE010000001">
    <property type="protein sequence ID" value="MDT7043683.1"/>
    <property type="molecule type" value="Genomic_DNA"/>
</dbReference>
<dbReference type="Gene3D" id="1.10.287.470">
    <property type="entry name" value="Helix hairpin bin"/>
    <property type="match status" value="1"/>
</dbReference>
<dbReference type="Pfam" id="PF25954">
    <property type="entry name" value="Beta-barrel_RND_2"/>
    <property type="match status" value="1"/>
</dbReference>
<dbReference type="RefSeq" id="WP_313834248.1">
    <property type="nucleotide sequence ID" value="NZ_JAQOUE010000001.1"/>
</dbReference>
<evidence type="ECO:0000256" key="1">
    <source>
        <dbReference type="ARBA" id="ARBA00009477"/>
    </source>
</evidence>
<dbReference type="PANTHER" id="PTHR30469:SF15">
    <property type="entry name" value="HLYD FAMILY OF SECRETION PROTEINS"/>
    <property type="match status" value="1"/>
</dbReference>
<feature type="transmembrane region" description="Helical" evidence="2">
    <location>
        <begin position="29"/>
        <end position="50"/>
    </location>
</feature>
<keyword evidence="2" id="KW-1133">Transmembrane helix</keyword>
<dbReference type="SUPFAM" id="SSF111369">
    <property type="entry name" value="HlyD-like secretion proteins"/>
    <property type="match status" value="1"/>
</dbReference>
<comment type="caution">
    <text evidence="6">The sequence shown here is derived from an EMBL/GenBank/DDBJ whole genome shotgun (WGS) entry which is preliminary data.</text>
</comment>
<dbReference type="Pfam" id="PF25973">
    <property type="entry name" value="BSH_CzcB"/>
    <property type="match status" value="1"/>
</dbReference>
<keyword evidence="7" id="KW-1185">Reference proteome</keyword>
<dbReference type="Proteomes" id="UP001250932">
    <property type="component" value="Unassembled WGS sequence"/>
</dbReference>
<dbReference type="PANTHER" id="PTHR30469">
    <property type="entry name" value="MULTIDRUG RESISTANCE PROTEIN MDTA"/>
    <property type="match status" value="1"/>
</dbReference>
<proteinExistence type="inferred from homology"/>
<keyword evidence="2" id="KW-0472">Membrane</keyword>